<dbReference type="STRING" id="161398.PP2015_1729"/>
<dbReference type="GO" id="GO:0047580">
    <property type="term" value="F:4-hydroxyproline epimerase activity"/>
    <property type="evidence" value="ECO:0007669"/>
    <property type="project" value="UniProtKB-ARBA"/>
</dbReference>
<dbReference type="PATRIC" id="fig|161398.10.peg.1754"/>
<evidence type="ECO:0000256" key="1">
    <source>
        <dbReference type="ARBA" id="ARBA00001148"/>
    </source>
</evidence>
<name>A0A0S2K131_9GAMM</name>
<organism evidence="4 5">
    <name type="scientific">Pseudoalteromonas phenolica</name>
    <dbReference type="NCBI Taxonomy" id="161398"/>
    <lineage>
        <taxon>Bacteria</taxon>
        <taxon>Pseudomonadati</taxon>
        <taxon>Pseudomonadota</taxon>
        <taxon>Gammaproteobacteria</taxon>
        <taxon>Alteromonadales</taxon>
        <taxon>Pseudoalteromonadaceae</taxon>
        <taxon>Pseudoalteromonas</taxon>
    </lineage>
</organism>
<dbReference type="PIRSF" id="PIRSF029792">
    <property type="entry name" value="Pro_racemase"/>
    <property type="match status" value="1"/>
</dbReference>
<dbReference type="PANTHER" id="PTHR33442">
    <property type="entry name" value="TRANS-3-HYDROXY-L-PROLINE DEHYDRATASE"/>
    <property type="match status" value="1"/>
</dbReference>
<evidence type="ECO:0000256" key="3">
    <source>
        <dbReference type="ARBA" id="ARBA00013105"/>
    </source>
</evidence>
<dbReference type="FunFam" id="3.10.310.10:FF:000003">
    <property type="entry name" value="Proline racemase"/>
    <property type="match status" value="1"/>
</dbReference>
<keyword evidence="5" id="KW-1185">Reference proteome</keyword>
<dbReference type="AlphaFoldDB" id="A0A0S2K131"/>
<dbReference type="EC" id="4.2.1.77" evidence="3"/>
<dbReference type="Pfam" id="PF05544">
    <property type="entry name" value="Pro_racemase"/>
    <property type="match status" value="1"/>
</dbReference>
<reference evidence="5" key="1">
    <citation type="submission" date="2015-11" db="EMBL/GenBank/DDBJ databases">
        <authorList>
            <person name="Kim K.M."/>
        </authorList>
    </citation>
    <scope>NUCLEOTIDE SEQUENCE [LARGE SCALE GENOMIC DNA]</scope>
    <source>
        <strain evidence="5">KCTC 12086</strain>
    </source>
</reference>
<dbReference type="PANTHER" id="PTHR33442:SF1">
    <property type="entry name" value="TRANS-3-HYDROXY-L-PROLINE DEHYDRATASE"/>
    <property type="match status" value="1"/>
</dbReference>
<dbReference type="SFLD" id="SFLDS00028">
    <property type="entry name" value="Proline_Racemase"/>
    <property type="match status" value="1"/>
</dbReference>
<dbReference type="OrthoDB" id="9787483at2"/>
<gene>
    <name evidence="4" type="ORF">PP2015_1729</name>
</gene>
<dbReference type="EMBL" id="CP013187">
    <property type="protein sequence ID" value="ALO42231.1"/>
    <property type="molecule type" value="Genomic_DNA"/>
</dbReference>
<evidence type="ECO:0000256" key="2">
    <source>
        <dbReference type="ARBA" id="ARBA00007529"/>
    </source>
</evidence>
<dbReference type="InterPro" id="IPR008794">
    <property type="entry name" value="Pro_racemase_fam"/>
</dbReference>
<proteinExistence type="inferred from homology"/>
<dbReference type="Proteomes" id="UP000061457">
    <property type="component" value="Chromosome I"/>
</dbReference>
<protein>
    <recommendedName>
        <fullName evidence="3">trans-L-3-hydroxyproline dehydratase</fullName>
        <ecNumber evidence="3">4.2.1.77</ecNumber>
    </recommendedName>
</protein>
<comment type="catalytic activity">
    <reaction evidence="1">
        <text>trans-3-hydroxy-L-proline = 1-pyrroline-2-carboxylate + H2O</text>
        <dbReference type="Rhea" id="RHEA:10320"/>
        <dbReference type="ChEBI" id="CHEBI:15377"/>
        <dbReference type="ChEBI" id="CHEBI:39785"/>
        <dbReference type="ChEBI" id="CHEBI:57938"/>
        <dbReference type="EC" id="4.2.1.77"/>
    </reaction>
</comment>
<dbReference type="Gene3D" id="3.10.310.10">
    <property type="entry name" value="Diaminopimelate Epimerase, Chain A, domain 1"/>
    <property type="match status" value="2"/>
</dbReference>
<sequence>MSDFIKQLETLNIQSGTQIKCIDMHTGGEPLRVIKSGFAPLKGKRIVDKRLECLEQQDNLRTAIMGEPRGHSDMYGALITESERADSDFGVLFLHNEGYSTMCGHAIIALSTLAEKAGHFKEKDDLKIDSPAGQVTAYYKNGQAFFDNVASFVVKLDQQIYHPALGSFTTDIAFGGAYYAYVDADKLDISLSKSNAAKLSELGEEIKSLVNDSLALSHPEDESLSFLYGVIFYSSSQIKDKESHSKHVCIFADGELDRSPTGTGVSARAAILHARKQINVGDKITIESIVESSFDVTIQKESQFHGYNAVIPRVFGTAYITAFSNFVLEDSDPFKHGFFLK</sequence>
<evidence type="ECO:0000313" key="5">
    <source>
        <dbReference type="Proteomes" id="UP000061457"/>
    </source>
</evidence>
<accession>A0A0S2K131</accession>
<comment type="similarity">
    <text evidence="2">Belongs to the proline racemase family.</text>
</comment>
<dbReference type="GO" id="GO:0050346">
    <property type="term" value="F:trans-L-3-hydroxyproline dehydratase activity"/>
    <property type="evidence" value="ECO:0007669"/>
    <property type="project" value="UniProtKB-EC"/>
</dbReference>
<dbReference type="KEGG" id="pphe:PP2015_1729"/>
<evidence type="ECO:0000313" key="4">
    <source>
        <dbReference type="EMBL" id="ALO42231.1"/>
    </source>
</evidence>
<dbReference type="RefSeq" id="WP_058029903.1">
    <property type="nucleotide sequence ID" value="NZ_CP013187.1"/>
</dbReference>
<dbReference type="SUPFAM" id="SSF54506">
    <property type="entry name" value="Diaminopimelate epimerase-like"/>
    <property type="match status" value="1"/>
</dbReference>